<organism evidence="1 2">
    <name type="scientific">Boeremia exigua</name>
    <dbReference type="NCBI Taxonomy" id="749465"/>
    <lineage>
        <taxon>Eukaryota</taxon>
        <taxon>Fungi</taxon>
        <taxon>Dikarya</taxon>
        <taxon>Ascomycota</taxon>
        <taxon>Pezizomycotina</taxon>
        <taxon>Dothideomycetes</taxon>
        <taxon>Pleosporomycetidae</taxon>
        <taxon>Pleosporales</taxon>
        <taxon>Pleosporineae</taxon>
        <taxon>Didymellaceae</taxon>
        <taxon>Boeremia</taxon>
    </lineage>
</organism>
<proteinExistence type="predicted"/>
<gene>
    <name evidence="1" type="ORF">OPT61_g2031</name>
</gene>
<sequence length="821" mass="91081">MRDLRKQALESHKTMSRKARSKIASGASSVAGSRTASRNVSRAPSDDGDDGYLSDDTAWSTNSIDEILNGEDVHISEEQWKAELNVRIEQITNLKRSTAEGRTESFAAYGHILMARYANEEIEPHIRELLQSMLRSIRQENTEREAVKALRALAATIVTLDTGDIYDDVSGELKRAIQSESVEVQVNAIHCLGLAAFFGGAGEDEIKDIMTLFLEIIESDGASVDAQDNGSIVTAALENWGLLATDIDDLEDETEAAVEAFVDQLESSDAGVQIAAGENIALLYEKSYTPQEDGEVAEEELGEMHPEYVKGAEKMIKRYQVYRNQPKLLQMLDELATVSSRRISKKDRRILHTSFTDVRNSVEKPSRGPGFSTAIDQESGRVYGGGRMKVKINRNLQVVIDKWWKLLRLNAVRRTLQGGFAHHYEQNEIVSSALPFSISRGKTCSTRAIMADKRTRCFFDIAIGGAKAGRIAFELYNDIVPKTAENFRALCTGEKGTGKAGKPLHYKGSGFHRVIKGFMIQGGDFTEGNGTGGESIYGEKFEDENFEKIHDRPFLLSMANAGPGTNGSQFFVTTVPTPHLDKKHVVYGEVINGKSIVRQIENLKTQSGDKPWQDATIIDCGELTGEEYDKATEKSPDVTGDPYEDFPEDQKPGEEEWEGAEILKVATELKDMGNAAFKKQDLHLGITKYQKSLRYLHEYPAPQDNDPAELWKSLQALKITVYSNLALLQNKTNQFNEAAESATKALDIEGITEKDLAKAYFRRAQAKVGKKSEEDALADLNEAIKYAPGDAAIVKELDVVKKKVQARKEKEKKAYANAFNF</sequence>
<accession>A0ACC2IN62</accession>
<keyword evidence="2" id="KW-1185">Reference proteome</keyword>
<protein>
    <submittedName>
        <fullName evidence="1">Uncharacterized protein</fullName>
    </submittedName>
</protein>
<dbReference type="EMBL" id="JAPHNI010000089">
    <property type="protein sequence ID" value="KAJ8116561.1"/>
    <property type="molecule type" value="Genomic_DNA"/>
</dbReference>
<reference evidence="1" key="1">
    <citation type="submission" date="2022-11" db="EMBL/GenBank/DDBJ databases">
        <title>Genome Sequence of Boeremia exigua.</title>
        <authorList>
            <person name="Buettner E."/>
        </authorList>
    </citation>
    <scope>NUCLEOTIDE SEQUENCE</scope>
    <source>
        <strain evidence="1">CU02</strain>
    </source>
</reference>
<evidence type="ECO:0000313" key="1">
    <source>
        <dbReference type="EMBL" id="KAJ8116561.1"/>
    </source>
</evidence>
<comment type="caution">
    <text evidence="1">The sequence shown here is derived from an EMBL/GenBank/DDBJ whole genome shotgun (WGS) entry which is preliminary data.</text>
</comment>
<dbReference type="Proteomes" id="UP001153331">
    <property type="component" value="Unassembled WGS sequence"/>
</dbReference>
<evidence type="ECO:0000313" key="2">
    <source>
        <dbReference type="Proteomes" id="UP001153331"/>
    </source>
</evidence>
<name>A0ACC2IN62_9PLEO</name>